<accession>A0A2N7WG12</accession>
<protein>
    <submittedName>
        <fullName evidence="1">Uncharacterized protein</fullName>
    </submittedName>
</protein>
<gene>
    <name evidence="1" type="ORF">C0Z19_01005</name>
</gene>
<sequence>MSPPGVVNQLTLPESSGNASLDAAAMRAAVGVSCDGLEQPAVFLQPYEFDLLKEFATSGDSGVGASNQLLVLCAFS</sequence>
<organism evidence="1 2">
    <name type="scientific">Trinickia soli</name>
    <dbReference type="NCBI Taxonomy" id="380675"/>
    <lineage>
        <taxon>Bacteria</taxon>
        <taxon>Pseudomonadati</taxon>
        <taxon>Pseudomonadota</taxon>
        <taxon>Betaproteobacteria</taxon>
        <taxon>Burkholderiales</taxon>
        <taxon>Burkholderiaceae</taxon>
        <taxon>Trinickia</taxon>
    </lineage>
</organism>
<dbReference type="Proteomes" id="UP000235347">
    <property type="component" value="Unassembled WGS sequence"/>
</dbReference>
<evidence type="ECO:0000313" key="2">
    <source>
        <dbReference type="Proteomes" id="UP000235347"/>
    </source>
</evidence>
<proteinExistence type="predicted"/>
<reference evidence="1 2" key="1">
    <citation type="submission" date="2018-01" db="EMBL/GenBank/DDBJ databases">
        <title>Whole genome analyses suggest that Burkholderia sensu lato contains two further novel genera in the rhizoxinica-symbiotica group Mycetohabitans gen. nov., and Trinickia gen. nov.: implications for the evolution of diazotrophy and nodulation in the Burkholderiaceae.</title>
        <authorList>
            <person name="Estrada-de los Santos P."/>
            <person name="Palmer M."/>
            <person name="Chavez-Ramirez B."/>
            <person name="Beukes C."/>
            <person name="Steenkamp E.T."/>
            <person name="Hirsch A.M."/>
            <person name="Manyaka P."/>
            <person name="Maluk M."/>
            <person name="Lafos M."/>
            <person name="Crook M."/>
            <person name="Gross E."/>
            <person name="Simon M.F."/>
            <person name="Bueno dos Reis Junior F."/>
            <person name="Poole P.S."/>
            <person name="Venter S.N."/>
            <person name="James E.K."/>
        </authorList>
    </citation>
    <scope>NUCLEOTIDE SEQUENCE [LARGE SCALE GENOMIC DNA]</scope>
    <source>
        <strain evidence="1 2">GP25-8</strain>
    </source>
</reference>
<evidence type="ECO:0000313" key="1">
    <source>
        <dbReference type="EMBL" id="PMS28332.1"/>
    </source>
</evidence>
<keyword evidence="2" id="KW-1185">Reference proteome</keyword>
<comment type="caution">
    <text evidence="1">The sequence shown here is derived from an EMBL/GenBank/DDBJ whole genome shotgun (WGS) entry which is preliminary data.</text>
</comment>
<name>A0A2N7WG12_9BURK</name>
<dbReference type="AlphaFoldDB" id="A0A2N7WG12"/>
<dbReference type="EMBL" id="PNYB01000001">
    <property type="protein sequence ID" value="PMS28332.1"/>
    <property type="molecule type" value="Genomic_DNA"/>
</dbReference>